<proteinExistence type="inferred from homology"/>
<evidence type="ECO:0000259" key="4">
    <source>
        <dbReference type="PROSITE" id="PS51790"/>
    </source>
</evidence>
<dbReference type="Proteomes" id="UP000654345">
    <property type="component" value="Unassembled WGS sequence"/>
</dbReference>
<evidence type="ECO:0000313" key="5">
    <source>
        <dbReference type="EMBL" id="GHO59434.1"/>
    </source>
</evidence>
<feature type="binding site" evidence="3">
    <location>
        <position position="49"/>
    </location>
    <ligand>
        <name>Zn(2+)</name>
        <dbReference type="ChEBI" id="CHEBI:29105"/>
    </ligand>
</feature>
<protein>
    <recommendedName>
        <fullName evidence="3">Peptide methionine sulfoxide reductase MsrB</fullName>
        <ecNumber evidence="3">1.8.4.12</ecNumber>
    </recommendedName>
    <alternativeName>
        <fullName evidence="3">Peptide-methionine (R)-S-oxide reductase</fullName>
    </alternativeName>
</protein>
<dbReference type="PROSITE" id="PS51790">
    <property type="entry name" value="MSRB"/>
    <property type="match status" value="1"/>
</dbReference>
<reference evidence="5 6" key="1">
    <citation type="journal article" date="2021" name="Int. J. Syst. Evol. Microbiol.">
        <title>Reticulibacter mediterranei gen. nov., sp. nov., within the new family Reticulibacteraceae fam. nov., and Ktedonospora formicarum gen. nov., sp. nov., Ktedonobacter robiniae sp. nov., Dictyobacter formicarum sp. nov. and Dictyobacter arantiisoli sp. nov., belonging to the class Ktedonobacteria.</title>
        <authorList>
            <person name="Yabe S."/>
            <person name="Zheng Y."/>
            <person name="Wang C.M."/>
            <person name="Sakai Y."/>
            <person name="Abe K."/>
            <person name="Yokota A."/>
            <person name="Donadio S."/>
            <person name="Cavaletti L."/>
            <person name="Monciardini P."/>
        </authorList>
    </citation>
    <scope>NUCLEOTIDE SEQUENCE [LARGE SCALE GENOMIC DNA]</scope>
    <source>
        <strain evidence="5 6">SOSP1-30</strain>
    </source>
</reference>
<organism evidence="5 6">
    <name type="scientific">Ktedonobacter robiniae</name>
    <dbReference type="NCBI Taxonomy" id="2778365"/>
    <lineage>
        <taxon>Bacteria</taxon>
        <taxon>Bacillati</taxon>
        <taxon>Chloroflexota</taxon>
        <taxon>Ktedonobacteria</taxon>
        <taxon>Ktedonobacterales</taxon>
        <taxon>Ktedonobacteraceae</taxon>
        <taxon>Ktedonobacter</taxon>
    </lineage>
</organism>
<evidence type="ECO:0000256" key="2">
    <source>
        <dbReference type="ARBA" id="ARBA00048488"/>
    </source>
</evidence>
<dbReference type="RefSeq" id="WP_201375622.1">
    <property type="nucleotide sequence ID" value="NZ_BNJG01000003.1"/>
</dbReference>
<comment type="catalytic activity">
    <reaction evidence="2 3">
        <text>L-methionyl-[protein] + [thioredoxin]-disulfide + H2O = L-methionyl-(R)-S-oxide-[protein] + [thioredoxin]-dithiol</text>
        <dbReference type="Rhea" id="RHEA:24164"/>
        <dbReference type="Rhea" id="RHEA-COMP:10698"/>
        <dbReference type="Rhea" id="RHEA-COMP:10700"/>
        <dbReference type="Rhea" id="RHEA-COMP:12313"/>
        <dbReference type="Rhea" id="RHEA-COMP:12314"/>
        <dbReference type="ChEBI" id="CHEBI:15377"/>
        <dbReference type="ChEBI" id="CHEBI:16044"/>
        <dbReference type="ChEBI" id="CHEBI:29950"/>
        <dbReference type="ChEBI" id="CHEBI:45764"/>
        <dbReference type="ChEBI" id="CHEBI:50058"/>
        <dbReference type="EC" id="1.8.4.12"/>
    </reaction>
</comment>
<feature type="binding site" evidence="3">
    <location>
        <position position="98"/>
    </location>
    <ligand>
        <name>Zn(2+)</name>
        <dbReference type="ChEBI" id="CHEBI:29105"/>
    </ligand>
</feature>
<dbReference type="PANTHER" id="PTHR10173:SF52">
    <property type="entry name" value="METHIONINE-R-SULFOXIDE REDUCTASE B1"/>
    <property type="match status" value="1"/>
</dbReference>
<dbReference type="InterPro" id="IPR028427">
    <property type="entry name" value="Met_Sox_Rdtase_MsrB"/>
</dbReference>
<evidence type="ECO:0000256" key="1">
    <source>
        <dbReference type="ARBA" id="ARBA00023002"/>
    </source>
</evidence>
<keyword evidence="3" id="KW-0862">Zinc</keyword>
<dbReference type="Gene3D" id="2.170.150.20">
    <property type="entry name" value="Peptide methionine sulfoxide reductase"/>
    <property type="match status" value="1"/>
</dbReference>
<feature type="active site" description="Nucleophile" evidence="3">
    <location>
        <position position="122"/>
    </location>
</feature>
<keyword evidence="3" id="KW-0479">Metal-binding</keyword>
<keyword evidence="1 3" id="KW-0560">Oxidoreductase</keyword>
<gene>
    <name evidence="3 5" type="primary">msrB</name>
    <name evidence="5" type="ORF">KSB_79090</name>
</gene>
<evidence type="ECO:0000313" key="6">
    <source>
        <dbReference type="Proteomes" id="UP000654345"/>
    </source>
</evidence>
<dbReference type="HAMAP" id="MF_01400">
    <property type="entry name" value="MsrB"/>
    <property type="match status" value="1"/>
</dbReference>
<feature type="domain" description="MsrB" evidence="4">
    <location>
        <begin position="10"/>
        <end position="133"/>
    </location>
</feature>
<dbReference type="EC" id="1.8.4.12" evidence="3"/>
<accession>A0ABQ3V2P7</accession>
<sequence length="141" mass="16204">MSNDLKNMPESYWKEKLTSEQYQVCRLKGTERPFTGELYYNHKEGTYQCVACGEPLFYSDNKYDSGCGWPSFDDPVSKSNVEFHEDNSHGMHRVEVTCKNCGSHLGHVFDDGPRDTTGQRYCINSVSLKFQPKDQKLRSGE</sequence>
<feature type="binding site" evidence="3">
    <location>
        <position position="101"/>
    </location>
    <ligand>
        <name>Zn(2+)</name>
        <dbReference type="ChEBI" id="CHEBI:29105"/>
    </ligand>
</feature>
<comment type="similarity">
    <text evidence="3">Belongs to the MsrB Met sulfoxide reductase family.</text>
</comment>
<feature type="binding site" evidence="3">
    <location>
        <position position="52"/>
    </location>
    <ligand>
        <name>Zn(2+)</name>
        <dbReference type="ChEBI" id="CHEBI:29105"/>
    </ligand>
</feature>
<dbReference type="InterPro" id="IPR011057">
    <property type="entry name" value="Mss4-like_sf"/>
</dbReference>
<dbReference type="SUPFAM" id="SSF51316">
    <property type="entry name" value="Mss4-like"/>
    <property type="match status" value="1"/>
</dbReference>
<dbReference type="NCBIfam" id="TIGR00357">
    <property type="entry name" value="peptide-methionine (R)-S-oxide reductase MsrB"/>
    <property type="match status" value="1"/>
</dbReference>
<dbReference type="InterPro" id="IPR002579">
    <property type="entry name" value="Met_Sox_Rdtase_MsrB_dom"/>
</dbReference>
<dbReference type="EMBL" id="BNJG01000003">
    <property type="protein sequence ID" value="GHO59434.1"/>
    <property type="molecule type" value="Genomic_DNA"/>
</dbReference>
<comment type="caution">
    <text evidence="5">The sequence shown here is derived from an EMBL/GenBank/DDBJ whole genome shotgun (WGS) entry which is preliminary data.</text>
</comment>
<comment type="cofactor">
    <cofactor evidence="3">
        <name>Zn(2+)</name>
        <dbReference type="ChEBI" id="CHEBI:29105"/>
    </cofactor>
    <text evidence="3">Binds 1 zinc ion per subunit. The zinc ion is important for the structural integrity of the protein.</text>
</comment>
<keyword evidence="6" id="KW-1185">Reference proteome</keyword>
<name>A0ABQ3V2P7_9CHLR</name>
<dbReference type="PANTHER" id="PTHR10173">
    <property type="entry name" value="METHIONINE SULFOXIDE REDUCTASE"/>
    <property type="match status" value="1"/>
</dbReference>
<dbReference type="Pfam" id="PF01641">
    <property type="entry name" value="SelR"/>
    <property type="match status" value="1"/>
</dbReference>
<evidence type="ECO:0000256" key="3">
    <source>
        <dbReference type="HAMAP-Rule" id="MF_01400"/>
    </source>
</evidence>